<evidence type="ECO:0008006" key="4">
    <source>
        <dbReference type="Google" id="ProtNLM"/>
    </source>
</evidence>
<evidence type="ECO:0000313" key="2">
    <source>
        <dbReference type="EMBL" id="CAG9328063.1"/>
    </source>
</evidence>
<dbReference type="Proteomes" id="UP001162131">
    <property type="component" value="Unassembled WGS sequence"/>
</dbReference>
<dbReference type="EMBL" id="CAJZBQ010000045">
    <property type="protein sequence ID" value="CAG9328063.1"/>
    <property type="molecule type" value="Genomic_DNA"/>
</dbReference>
<feature type="transmembrane region" description="Helical" evidence="1">
    <location>
        <begin position="377"/>
        <end position="400"/>
    </location>
</feature>
<accession>A0AAU9JJ95</accession>
<dbReference type="AlphaFoldDB" id="A0AAU9JJ95"/>
<comment type="caution">
    <text evidence="2">The sequence shown here is derived from an EMBL/GenBank/DDBJ whole genome shotgun (WGS) entry which is preliminary data.</text>
</comment>
<keyword evidence="1" id="KW-0812">Transmembrane</keyword>
<keyword evidence="3" id="KW-1185">Reference proteome</keyword>
<reference evidence="2" key="1">
    <citation type="submission" date="2021-09" db="EMBL/GenBank/DDBJ databases">
        <authorList>
            <consortium name="AG Swart"/>
            <person name="Singh M."/>
            <person name="Singh A."/>
            <person name="Seah K."/>
            <person name="Emmerich C."/>
        </authorList>
    </citation>
    <scope>NUCLEOTIDE SEQUENCE</scope>
    <source>
        <strain evidence="2">ATCC30299</strain>
    </source>
</reference>
<organism evidence="2 3">
    <name type="scientific">Blepharisma stoltei</name>
    <dbReference type="NCBI Taxonomy" id="1481888"/>
    <lineage>
        <taxon>Eukaryota</taxon>
        <taxon>Sar</taxon>
        <taxon>Alveolata</taxon>
        <taxon>Ciliophora</taxon>
        <taxon>Postciliodesmatophora</taxon>
        <taxon>Heterotrichea</taxon>
        <taxon>Heterotrichida</taxon>
        <taxon>Blepharismidae</taxon>
        <taxon>Blepharisma</taxon>
    </lineage>
</organism>
<sequence length="506" mass="58723">MCIKHFWKDLKEIPKTWSIKRQMMVCYIFAVFSMLILVFLFMITSFYFLGEHTVIKIEKTQSKQATDNMKELVAQGASYVNTKFQDIFVMNQLVKEMLYSMLNDENAYALNYLNITDYEHLPKENLTKVINLYGNQRVCFTYSCYKTFGEIFNVSYSLIKKVSRFNNIWPTTLVLTFQTVIRYMMYFDEGNFMITYPGSYIPSTYRPTNQTWYMAYKQNNATNLATVGYPDYLGNLLDIISLVTPLTDNNNKNIGVILADLPVLFIYQDLKELKYLGKGDTALVHKSGQILKCNGKGWWSNSYDSITQLEDSHFWGKVLVKPKGIHFMVFHDEVYRVATFPIGSQNNDEWWYVLMLFVKERDIMTYGSDSRNKIEEFGGILIGFFIFCGGVILAVIIMIIHCSARSIRSPLQKIADFTNKINSHAVESEFLGNLDINSLKEGNDEISELVANYKSLANVLLKYQDNRIHNPFKITTERVYPPNELFNKSKFNLKSLIEQLPDSKDM</sequence>
<proteinExistence type="predicted"/>
<protein>
    <recommendedName>
        <fullName evidence="4">Cache domain-containing protein</fullName>
    </recommendedName>
</protein>
<dbReference type="Gene3D" id="6.10.340.10">
    <property type="match status" value="1"/>
</dbReference>
<evidence type="ECO:0000313" key="3">
    <source>
        <dbReference type="Proteomes" id="UP001162131"/>
    </source>
</evidence>
<keyword evidence="1" id="KW-1133">Transmembrane helix</keyword>
<name>A0AAU9JJ95_9CILI</name>
<feature type="transmembrane region" description="Helical" evidence="1">
    <location>
        <begin position="25"/>
        <end position="49"/>
    </location>
</feature>
<keyword evidence="1" id="KW-0472">Membrane</keyword>
<gene>
    <name evidence="2" type="ORF">BSTOLATCC_MIC45522</name>
</gene>
<evidence type="ECO:0000256" key="1">
    <source>
        <dbReference type="SAM" id="Phobius"/>
    </source>
</evidence>
<dbReference type="Gene3D" id="3.30.450.20">
    <property type="entry name" value="PAS domain"/>
    <property type="match status" value="1"/>
</dbReference>
<dbReference type="CDD" id="cd18773">
    <property type="entry name" value="PDC1_HK_sensor"/>
    <property type="match status" value="1"/>
</dbReference>